<name>A0A1C6UB96_9ACTN</name>
<keyword evidence="2" id="KW-1185">Reference proteome</keyword>
<dbReference type="Proteomes" id="UP000198937">
    <property type="component" value="Unassembled WGS sequence"/>
</dbReference>
<dbReference type="AlphaFoldDB" id="A0A1C6UB96"/>
<organism evidence="1 2">
    <name type="scientific">Micromonospora yangpuensis</name>
    <dbReference type="NCBI Taxonomy" id="683228"/>
    <lineage>
        <taxon>Bacteria</taxon>
        <taxon>Bacillati</taxon>
        <taxon>Actinomycetota</taxon>
        <taxon>Actinomycetes</taxon>
        <taxon>Micromonosporales</taxon>
        <taxon>Micromonosporaceae</taxon>
        <taxon>Micromonospora</taxon>
    </lineage>
</organism>
<gene>
    <name evidence="1" type="ORF">GA0070617_1739</name>
</gene>
<accession>A0A1C6UB96</accession>
<dbReference type="RefSeq" id="WP_139135622.1">
    <property type="nucleotide sequence ID" value="NZ_BMMJ01000001.1"/>
</dbReference>
<reference evidence="1 2" key="1">
    <citation type="submission" date="2016-06" db="EMBL/GenBank/DDBJ databases">
        <authorList>
            <person name="Kjaerup R.B."/>
            <person name="Dalgaard T.S."/>
            <person name="Juul-Madsen H.R."/>
        </authorList>
    </citation>
    <scope>NUCLEOTIDE SEQUENCE [LARGE SCALE GENOMIC DNA]</scope>
    <source>
        <strain evidence="1 2">DSM 45577</strain>
    </source>
</reference>
<proteinExistence type="predicted"/>
<dbReference type="EMBL" id="FMIA01000002">
    <property type="protein sequence ID" value="SCL51297.1"/>
    <property type="molecule type" value="Genomic_DNA"/>
</dbReference>
<protein>
    <submittedName>
        <fullName evidence="1">Uncharacterized protein</fullName>
    </submittedName>
</protein>
<evidence type="ECO:0000313" key="1">
    <source>
        <dbReference type="EMBL" id="SCL51297.1"/>
    </source>
</evidence>
<dbReference type="STRING" id="683228.GA0070617_1739"/>
<sequence>MTAAGCWPRVSRCRWCARPVLRDNGGAWIHADLAYLCRDAAGGLSYVCRDSGGGIAATTAEPEGIPHGS</sequence>
<evidence type="ECO:0000313" key="2">
    <source>
        <dbReference type="Proteomes" id="UP000198937"/>
    </source>
</evidence>
<dbReference type="OrthoDB" id="3400746at2"/>